<evidence type="ECO:0000313" key="3">
    <source>
        <dbReference type="Proteomes" id="UP000541535"/>
    </source>
</evidence>
<dbReference type="Proteomes" id="UP000541535">
    <property type="component" value="Unassembled WGS sequence"/>
</dbReference>
<comment type="caution">
    <text evidence="2">The sequence shown here is derived from an EMBL/GenBank/DDBJ whole genome shotgun (WGS) entry which is preliminary data.</text>
</comment>
<dbReference type="RefSeq" id="WP_183443231.1">
    <property type="nucleotide sequence ID" value="NZ_JACHXD010000017.1"/>
</dbReference>
<keyword evidence="3" id="KW-1185">Reference proteome</keyword>
<proteinExistence type="predicted"/>
<name>A0A7W5BE91_9BURK</name>
<evidence type="ECO:0000256" key="1">
    <source>
        <dbReference type="SAM" id="MobiDB-lite"/>
    </source>
</evidence>
<gene>
    <name evidence="2" type="ORF">FHS03_004602</name>
</gene>
<accession>A0A7W5BE91</accession>
<evidence type="ECO:0000313" key="2">
    <source>
        <dbReference type="EMBL" id="MBB3121524.1"/>
    </source>
</evidence>
<reference evidence="2 3" key="1">
    <citation type="submission" date="2020-08" db="EMBL/GenBank/DDBJ databases">
        <title>Genomic Encyclopedia of Type Strains, Phase III (KMG-III): the genomes of soil and plant-associated and newly described type strains.</title>
        <authorList>
            <person name="Whitman W."/>
        </authorList>
    </citation>
    <scope>NUCLEOTIDE SEQUENCE [LARGE SCALE GENOMIC DNA]</scope>
    <source>
        <strain evidence="2 3">CECT 8897</strain>
    </source>
</reference>
<sequence>MSALSGTVAAMYWPVEEKGSAAIASAESRPGSPRMAPPADSGAPMAGQTGEEGLWEPAKNDPFAPRGWQAAAPVPAAAAMPVQTLPAAAPPPAGPPALPFQFVGQFMDGDQQLVYLGHGEQMLIAKNGEVLEQTYKVLNVGQTQIEFEHLPTGVRQLMPLPAQEH</sequence>
<organism evidence="2 3">
    <name type="scientific">Pseudoduganella violacea</name>
    <dbReference type="NCBI Taxonomy" id="1715466"/>
    <lineage>
        <taxon>Bacteria</taxon>
        <taxon>Pseudomonadati</taxon>
        <taxon>Pseudomonadota</taxon>
        <taxon>Betaproteobacteria</taxon>
        <taxon>Burkholderiales</taxon>
        <taxon>Oxalobacteraceae</taxon>
        <taxon>Telluria group</taxon>
        <taxon>Pseudoduganella</taxon>
    </lineage>
</organism>
<evidence type="ECO:0008006" key="4">
    <source>
        <dbReference type="Google" id="ProtNLM"/>
    </source>
</evidence>
<dbReference type="AlphaFoldDB" id="A0A7W5BE91"/>
<protein>
    <recommendedName>
        <fullName evidence="4">Secretion system X translation initiation factor</fullName>
    </recommendedName>
</protein>
<feature type="region of interest" description="Disordered" evidence="1">
    <location>
        <begin position="23"/>
        <end position="67"/>
    </location>
</feature>
<dbReference type="EMBL" id="JACHXD010000017">
    <property type="protein sequence ID" value="MBB3121524.1"/>
    <property type="molecule type" value="Genomic_DNA"/>
</dbReference>